<reference evidence="2" key="1">
    <citation type="journal article" date="2014" name="BMC Genomics">
        <title>Characterizing the developmental transcriptome of the oriental fruit fly, Bactrocera dorsalis (Diptera: Tephritidae) through comparative genomic analysis with Drosophila melanogaster utilizing modENCODE datasets.</title>
        <authorList>
            <person name="Geib S.M."/>
            <person name="Calla B."/>
            <person name="Hall B."/>
            <person name="Hou S."/>
            <person name="Manoukis N.C."/>
        </authorList>
    </citation>
    <scope>NUCLEOTIDE SEQUENCE</scope>
    <source>
        <strain evidence="2">Punador</strain>
    </source>
</reference>
<evidence type="ECO:0000256" key="1">
    <source>
        <dbReference type="SAM" id="MobiDB-lite"/>
    </source>
</evidence>
<organism evidence="2">
    <name type="scientific">Bactrocera dorsalis</name>
    <name type="common">Oriental fruit fly</name>
    <name type="synonym">Dacus dorsalis</name>
    <dbReference type="NCBI Taxonomy" id="27457"/>
    <lineage>
        <taxon>Eukaryota</taxon>
        <taxon>Metazoa</taxon>
        <taxon>Ecdysozoa</taxon>
        <taxon>Arthropoda</taxon>
        <taxon>Hexapoda</taxon>
        <taxon>Insecta</taxon>
        <taxon>Pterygota</taxon>
        <taxon>Neoptera</taxon>
        <taxon>Endopterygota</taxon>
        <taxon>Diptera</taxon>
        <taxon>Brachycera</taxon>
        <taxon>Muscomorpha</taxon>
        <taxon>Tephritoidea</taxon>
        <taxon>Tephritidae</taxon>
        <taxon>Bactrocera</taxon>
        <taxon>Bactrocera</taxon>
    </lineage>
</organism>
<proteinExistence type="predicted"/>
<sequence length="126" mass="14228">MFLAAVFLLEKLFNNTSLRTYLCTYIHLTRMHEHTLTYPFSVVSCITNSIYTFDSFPFPSVSFPLRVSTLINNRTAQRAINSQAAKRPSGQVANKGGSAQRKAQTDDTFKRLSRKAKATGYHVLAY</sequence>
<feature type="region of interest" description="Disordered" evidence="1">
    <location>
        <begin position="80"/>
        <end position="109"/>
    </location>
</feature>
<dbReference type="AlphaFoldDB" id="A0A034WVT7"/>
<dbReference type="EMBL" id="GAKP01001044">
    <property type="protein sequence ID" value="JAC57908.1"/>
    <property type="molecule type" value="Transcribed_RNA"/>
</dbReference>
<name>A0A034WVT7_BACDO</name>
<accession>A0A034WVT7</accession>
<protein>
    <submittedName>
        <fullName evidence="2">Uncharacterized protein</fullName>
    </submittedName>
</protein>
<evidence type="ECO:0000313" key="2">
    <source>
        <dbReference type="EMBL" id="JAC57908.1"/>
    </source>
</evidence>